<dbReference type="GO" id="GO:0005524">
    <property type="term" value="F:ATP binding"/>
    <property type="evidence" value="ECO:0007669"/>
    <property type="project" value="UniProtKB-KW"/>
</dbReference>
<feature type="repeat" description="TPR" evidence="9">
    <location>
        <begin position="380"/>
        <end position="413"/>
    </location>
</feature>
<reference evidence="11 12" key="1">
    <citation type="submission" date="2012-06" db="EMBL/GenBank/DDBJ databases">
        <title>Finished chromosome of genome of Oscillatoria acuminata PCC 6304.</title>
        <authorList>
            <consortium name="US DOE Joint Genome Institute"/>
            <person name="Gugger M."/>
            <person name="Coursin T."/>
            <person name="Rippka R."/>
            <person name="Tandeau De Marsac N."/>
            <person name="Huntemann M."/>
            <person name="Wei C.-L."/>
            <person name="Han J."/>
            <person name="Detter J.C."/>
            <person name="Han C."/>
            <person name="Tapia R."/>
            <person name="Davenport K."/>
            <person name="Daligault H."/>
            <person name="Erkkila T."/>
            <person name="Gu W."/>
            <person name="Munk A.C.C."/>
            <person name="Teshima H."/>
            <person name="Xu Y."/>
            <person name="Chain P."/>
            <person name="Chen A."/>
            <person name="Krypides N."/>
            <person name="Mavromatis K."/>
            <person name="Markowitz V."/>
            <person name="Szeto E."/>
            <person name="Ivanova N."/>
            <person name="Mikhailova N."/>
            <person name="Ovchinnikova G."/>
            <person name="Pagani I."/>
            <person name="Pati A."/>
            <person name="Goodwin L."/>
            <person name="Peters L."/>
            <person name="Pitluck S."/>
            <person name="Woyke T."/>
            <person name="Kerfeld C."/>
        </authorList>
    </citation>
    <scope>NUCLEOTIDE SEQUENCE [LARGE SCALE GENOMIC DNA]</scope>
    <source>
        <strain evidence="11 12">PCC 6304</strain>
    </source>
</reference>
<dbReference type="EC" id="2.7.11.1" evidence="1"/>
<dbReference type="SMART" id="SM00028">
    <property type="entry name" value="TPR"/>
    <property type="match status" value="2"/>
</dbReference>
<evidence type="ECO:0000256" key="6">
    <source>
        <dbReference type="ARBA" id="ARBA00022840"/>
    </source>
</evidence>
<dbReference type="InterPro" id="IPR011990">
    <property type="entry name" value="TPR-like_helical_dom_sf"/>
</dbReference>
<feature type="domain" description="Protein kinase" evidence="10">
    <location>
        <begin position="8"/>
        <end position="284"/>
    </location>
</feature>
<dbReference type="Pfam" id="PF00515">
    <property type="entry name" value="TPR_1"/>
    <property type="match status" value="1"/>
</dbReference>
<dbReference type="Gene3D" id="1.25.40.10">
    <property type="entry name" value="Tetratricopeptide repeat domain"/>
    <property type="match status" value="1"/>
</dbReference>
<dbReference type="InterPro" id="IPR019734">
    <property type="entry name" value="TPR_rpt"/>
</dbReference>
<dbReference type="EMBL" id="CP003607">
    <property type="protein sequence ID" value="AFY83419.1"/>
    <property type="molecule type" value="Genomic_DNA"/>
</dbReference>
<organism evidence="11 12">
    <name type="scientific">Oscillatoria acuminata PCC 6304</name>
    <dbReference type="NCBI Taxonomy" id="56110"/>
    <lineage>
        <taxon>Bacteria</taxon>
        <taxon>Bacillati</taxon>
        <taxon>Cyanobacteriota</taxon>
        <taxon>Cyanophyceae</taxon>
        <taxon>Oscillatoriophycideae</taxon>
        <taxon>Oscillatoriales</taxon>
        <taxon>Oscillatoriaceae</taxon>
        <taxon>Oscillatoria</taxon>
    </lineage>
</organism>
<dbReference type="GO" id="GO:0004674">
    <property type="term" value="F:protein serine/threonine kinase activity"/>
    <property type="evidence" value="ECO:0007669"/>
    <property type="project" value="UniProtKB-KW"/>
</dbReference>
<dbReference type="Gene3D" id="1.10.510.10">
    <property type="entry name" value="Transferase(Phosphotransferase) domain 1"/>
    <property type="match status" value="1"/>
</dbReference>
<comment type="catalytic activity">
    <reaction evidence="7">
        <text>L-threonyl-[protein] + ATP = O-phospho-L-threonyl-[protein] + ADP + H(+)</text>
        <dbReference type="Rhea" id="RHEA:46608"/>
        <dbReference type="Rhea" id="RHEA-COMP:11060"/>
        <dbReference type="Rhea" id="RHEA-COMP:11605"/>
        <dbReference type="ChEBI" id="CHEBI:15378"/>
        <dbReference type="ChEBI" id="CHEBI:30013"/>
        <dbReference type="ChEBI" id="CHEBI:30616"/>
        <dbReference type="ChEBI" id="CHEBI:61977"/>
        <dbReference type="ChEBI" id="CHEBI:456216"/>
        <dbReference type="EC" id="2.7.11.1"/>
    </reaction>
</comment>
<keyword evidence="12" id="KW-1185">Reference proteome</keyword>
<dbReference type="PANTHER" id="PTHR24363">
    <property type="entry name" value="SERINE/THREONINE PROTEIN KINASE"/>
    <property type="match status" value="1"/>
</dbReference>
<dbReference type="PANTHER" id="PTHR24363:SF0">
    <property type="entry name" value="SERINE_THREONINE KINASE LIKE DOMAIN CONTAINING 1"/>
    <property type="match status" value="1"/>
</dbReference>
<dbReference type="HOGENOM" id="CLU_569657_0_0_3"/>
<evidence type="ECO:0000256" key="9">
    <source>
        <dbReference type="PROSITE-ProRule" id="PRU00339"/>
    </source>
</evidence>
<dbReference type="AlphaFoldDB" id="K9TN24"/>
<evidence type="ECO:0000259" key="10">
    <source>
        <dbReference type="PROSITE" id="PS50011"/>
    </source>
</evidence>
<evidence type="ECO:0000256" key="5">
    <source>
        <dbReference type="ARBA" id="ARBA00022777"/>
    </source>
</evidence>
<dbReference type="eggNOG" id="COG0515">
    <property type="taxonomic scope" value="Bacteria"/>
</dbReference>
<dbReference type="InParanoid" id="K9TN24"/>
<keyword evidence="5 11" id="KW-0418">Kinase</keyword>
<dbReference type="Pfam" id="PF13181">
    <property type="entry name" value="TPR_8"/>
    <property type="match status" value="1"/>
</dbReference>
<evidence type="ECO:0000313" key="12">
    <source>
        <dbReference type="Proteomes" id="UP000010367"/>
    </source>
</evidence>
<protein>
    <recommendedName>
        <fullName evidence="1">non-specific serine/threonine protein kinase</fullName>
        <ecNumber evidence="1">2.7.11.1</ecNumber>
    </recommendedName>
</protein>
<dbReference type="SMART" id="SM00220">
    <property type="entry name" value="S_TKc"/>
    <property type="match status" value="1"/>
</dbReference>
<evidence type="ECO:0000256" key="4">
    <source>
        <dbReference type="ARBA" id="ARBA00022741"/>
    </source>
</evidence>
<dbReference type="InterPro" id="IPR011009">
    <property type="entry name" value="Kinase-like_dom_sf"/>
</dbReference>
<keyword evidence="2 11" id="KW-0723">Serine/threonine-protein kinase</keyword>
<dbReference type="PROSITE" id="PS50011">
    <property type="entry name" value="PROTEIN_KINASE_DOM"/>
    <property type="match status" value="1"/>
</dbReference>
<dbReference type="InterPro" id="IPR000719">
    <property type="entry name" value="Prot_kinase_dom"/>
</dbReference>
<keyword evidence="4" id="KW-0547">Nucleotide-binding</keyword>
<evidence type="ECO:0000256" key="7">
    <source>
        <dbReference type="ARBA" id="ARBA00047899"/>
    </source>
</evidence>
<accession>K9TN24</accession>
<evidence type="ECO:0000256" key="1">
    <source>
        <dbReference type="ARBA" id="ARBA00012513"/>
    </source>
</evidence>
<dbReference type="PROSITE" id="PS50005">
    <property type="entry name" value="TPR"/>
    <property type="match status" value="1"/>
</dbReference>
<keyword evidence="6" id="KW-0067">ATP-binding</keyword>
<evidence type="ECO:0000313" key="11">
    <source>
        <dbReference type="EMBL" id="AFY83419.1"/>
    </source>
</evidence>
<comment type="catalytic activity">
    <reaction evidence="8">
        <text>L-seryl-[protein] + ATP = O-phospho-L-seryl-[protein] + ADP + H(+)</text>
        <dbReference type="Rhea" id="RHEA:17989"/>
        <dbReference type="Rhea" id="RHEA-COMP:9863"/>
        <dbReference type="Rhea" id="RHEA-COMP:11604"/>
        <dbReference type="ChEBI" id="CHEBI:15378"/>
        <dbReference type="ChEBI" id="CHEBI:29999"/>
        <dbReference type="ChEBI" id="CHEBI:30616"/>
        <dbReference type="ChEBI" id="CHEBI:83421"/>
        <dbReference type="ChEBI" id="CHEBI:456216"/>
        <dbReference type="EC" id="2.7.11.1"/>
    </reaction>
</comment>
<dbReference type="Proteomes" id="UP000010367">
    <property type="component" value="Chromosome"/>
</dbReference>
<name>K9TN24_9CYAN</name>
<keyword evidence="3" id="KW-0808">Transferase</keyword>
<dbReference type="SUPFAM" id="SSF56112">
    <property type="entry name" value="Protein kinase-like (PK-like)"/>
    <property type="match status" value="1"/>
</dbReference>
<dbReference type="RefSeq" id="WP_015150045.1">
    <property type="nucleotide sequence ID" value="NC_019693.1"/>
</dbReference>
<evidence type="ECO:0000256" key="3">
    <source>
        <dbReference type="ARBA" id="ARBA00022679"/>
    </source>
</evidence>
<dbReference type="STRING" id="56110.Oscil6304_3864"/>
<dbReference type="KEGG" id="oac:Oscil6304_3864"/>
<evidence type="ECO:0000256" key="8">
    <source>
        <dbReference type="ARBA" id="ARBA00048679"/>
    </source>
</evidence>
<dbReference type="Pfam" id="PF00069">
    <property type="entry name" value="Pkinase"/>
    <property type="match status" value="1"/>
</dbReference>
<dbReference type="OrthoDB" id="468998at2"/>
<dbReference type="SUPFAM" id="SSF48452">
    <property type="entry name" value="TPR-like"/>
    <property type="match status" value="1"/>
</dbReference>
<proteinExistence type="predicted"/>
<sequence>MSSDNGYYLNSLIGGKTPFRQTYLADNQPGVLTPEYIIKKIVPHPHPPRSFEEAKHLFRQEADRLYKLGKHPQIPAQLDEFDRDGVFYLVYERIYGESLAHELKDGKPWNEARVIVLIQEILEILKFFHTVGGPHLDINPHSFIRRRSDGKLVLIDFGAVRCHELSPMQWGTPGYMPPDTARETPGFHSDIYAVGSIAIQALTGVQPTQLQEGNSSFRWRNLAQVSDSLAATLDKMVNPYFRNRYDSVDEVLRDLKKNQLFSQFFRHLNLSQLSVYLKLPPKFLSIVAILFLVALSTPIFTRAYRNLQAYLLIQRGNEFNHLQDYDQAISAAEQALKYRSDFVAQAMLLKAYAMGQKNSQNTQERYKLCSAAEALRENYAAAWNCLGNIAFLQGQFELAIDYFDQVIQVYKDPNNPWYNEPREEIWAVWNKADILVKQTKYSDAHGLLTEFLNNKQGNIPGDLREQTNRKIKEIEALMP</sequence>
<evidence type="ECO:0000256" key="2">
    <source>
        <dbReference type="ARBA" id="ARBA00022527"/>
    </source>
</evidence>
<keyword evidence="9" id="KW-0802">TPR repeat</keyword>
<gene>
    <name evidence="11" type="ORF">Oscil6304_3864</name>
</gene>